<dbReference type="InterPro" id="IPR027536">
    <property type="entry name" value="MDM34"/>
</dbReference>
<keyword evidence="14" id="KW-1185">Reference proteome</keyword>
<dbReference type="GO" id="GO:0015914">
    <property type="term" value="P:phospholipid transport"/>
    <property type="evidence" value="ECO:0007669"/>
    <property type="project" value="TreeGrafter"/>
</dbReference>
<feature type="region of interest" description="Disordered" evidence="11">
    <location>
        <begin position="504"/>
        <end position="662"/>
    </location>
</feature>
<evidence type="ECO:0000256" key="6">
    <source>
        <dbReference type="ARBA" id="ARBA00023055"/>
    </source>
</evidence>
<gene>
    <name evidence="10" type="primary">MDM34</name>
    <name evidence="13" type="ORF">XA68_13719</name>
</gene>
<proteinExistence type="inferred from homology"/>
<evidence type="ECO:0000256" key="5">
    <source>
        <dbReference type="ARBA" id="ARBA00022787"/>
    </source>
</evidence>
<dbReference type="EMBL" id="LAZP02000295">
    <property type="protein sequence ID" value="PFH58402.1"/>
    <property type="molecule type" value="Genomic_DNA"/>
</dbReference>
<protein>
    <recommendedName>
        <fullName evidence="10">Mitochondrial distribution and morphology protein 34</fullName>
    </recommendedName>
</protein>
<dbReference type="InterPro" id="IPR031468">
    <property type="entry name" value="SMP_LBD"/>
</dbReference>
<evidence type="ECO:0000256" key="7">
    <source>
        <dbReference type="ARBA" id="ARBA00023121"/>
    </source>
</evidence>
<dbReference type="GO" id="GO:0032865">
    <property type="term" value="C:ERMES complex"/>
    <property type="evidence" value="ECO:0007669"/>
    <property type="project" value="UniProtKB-UniRule"/>
</dbReference>
<keyword evidence="8 10" id="KW-0496">Mitochondrion</keyword>
<evidence type="ECO:0000313" key="14">
    <source>
        <dbReference type="Proteomes" id="UP000037136"/>
    </source>
</evidence>
<organism evidence="13 14">
    <name type="scientific">Ophiocordyceps unilateralis</name>
    <name type="common">Zombie-ant fungus</name>
    <name type="synonym">Torrubia unilateralis</name>
    <dbReference type="NCBI Taxonomy" id="268505"/>
    <lineage>
        <taxon>Eukaryota</taxon>
        <taxon>Fungi</taxon>
        <taxon>Dikarya</taxon>
        <taxon>Ascomycota</taxon>
        <taxon>Pezizomycotina</taxon>
        <taxon>Sordariomycetes</taxon>
        <taxon>Hypocreomycetidae</taxon>
        <taxon>Hypocreales</taxon>
        <taxon>Ophiocordycipitaceae</taxon>
        <taxon>Ophiocordyceps</taxon>
    </lineage>
</organism>
<dbReference type="PROSITE" id="PS51847">
    <property type="entry name" value="SMP"/>
    <property type="match status" value="1"/>
</dbReference>
<comment type="similarity">
    <text evidence="10">Belongs to the MDM34 family.</text>
</comment>
<evidence type="ECO:0000256" key="11">
    <source>
        <dbReference type="SAM" id="MobiDB-lite"/>
    </source>
</evidence>
<keyword evidence="6" id="KW-0445">Lipid transport</keyword>
<evidence type="ECO:0000256" key="3">
    <source>
        <dbReference type="ARBA" id="ARBA00022452"/>
    </source>
</evidence>
<feature type="compositionally biased region" description="Polar residues" evidence="11">
    <location>
        <begin position="7"/>
        <end position="18"/>
    </location>
</feature>
<evidence type="ECO:0000256" key="2">
    <source>
        <dbReference type="ARBA" id="ARBA00022448"/>
    </source>
</evidence>
<feature type="compositionally biased region" description="Basic and acidic residues" evidence="11">
    <location>
        <begin position="682"/>
        <end position="695"/>
    </location>
</feature>
<dbReference type="InterPro" id="IPR058825">
    <property type="entry name" value="MDM34_N"/>
</dbReference>
<evidence type="ECO:0000256" key="8">
    <source>
        <dbReference type="ARBA" id="ARBA00023128"/>
    </source>
</evidence>
<evidence type="ECO:0000256" key="4">
    <source>
        <dbReference type="ARBA" id="ARBA00022692"/>
    </source>
</evidence>
<dbReference type="PANTHER" id="PTHR28185">
    <property type="entry name" value="MITOCHONDRIAL DISTRIBUTION AND MORPHOLOGY PROTEIN 34"/>
    <property type="match status" value="1"/>
</dbReference>
<sequence>MRAWRTENPSHGQANDATLRSGDITATAPPTRQVALRGTQDPVERGIIAFRYPRQLSREKPRRLADAPHRAGRSLSLFLLPLETPTYLFPSPSSPLFSIIFRGREYRLPTSAAPSDLTLRIAARPPDIRSLNLDLVGVSRPASSSTHGLEAVNRHLTMAFHFNWSPLTADADFYRRARDLLTKALNKSPKPPIIVDDILVSELNLGTVPPDLEILEIGDLAEDRFRGIFKMCYSGDAFLTLKTRVQANPLNTYLYSKPAFTSPQPLAAASGLTIPLSITLSDIKLSAFIILVFSKQKGLTLVFRNDPLESLKVSSTFDSIQFVRDYLQRTIEQQLRNLMMDELPAIIHRLSLQLWCPDQVNKGTDTPQVDLNSQGIDPFASPPLDPVDARGNLLDATTISDLALDGGGEVQSLFSQKNLLRLAALTECHHTLSLFTPGIRDVVFRAWTGYGERSEPATPPVVAPSLTRTYSFPTGGSTTYTFSDSGSSLPDHVSSRASIISLGSTALGQGHRTRPGRKKKNRIVDLRRSRSEAGLADDMSEGASDTTSVTVPTSESLLATPIPEEPETRTIESSKSAAGGDRPAPAHQRPSLVRQALPSGMFDKNRRQMGPSAGDRTLASPIPTSSPTTPVPGGFAFVSNEKSPNEKSPLSRERPCSSSDTSSEILEQAWIMKMAGEIARRVYDEKTRRHPRSWDDPEQPPPPAYEATAL</sequence>
<reference evidence="13 14" key="1">
    <citation type="journal article" date="2015" name="BMC Genomics">
        <title>Gene expression during zombie ant biting behavior reflects the complexity underlying fungal parasitic behavioral manipulation.</title>
        <authorList>
            <person name="de Bekker C."/>
            <person name="Ohm R.A."/>
            <person name="Loreto R.G."/>
            <person name="Sebastian A."/>
            <person name="Albert I."/>
            <person name="Merrow M."/>
            <person name="Brachmann A."/>
            <person name="Hughes D.P."/>
        </authorList>
    </citation>
    <scope>NUCLEOTIDE SEQUENCE [LARGE SCALE GENOMIC DNA]</scope>
    <source>
        <strain evidence="13 14">SC16a</strain>
    </source>
</reference>
<dbReference type="Pfam" id="PF26545">
    <property type="entry name" value="Mdm34_N"/>
    <property type="match status" value="1"/>
</dbReference>
<feature type="region of interest" description="Disordered" evidence="11">
    <location>
        <begin position="1"/>
        <end position="30"/>
    </location>
</feature>
<evidence type="ECO:0000256" key="9">
    <source>
        <dbReference type="ARBA" id="ARBA00023136"/>
    </source>
</evidence>
<comment type="subcellular location">
    <subcellularLocation>
        <location evidence="1">Membrane</location>
    </subcellularLocation>
    <subcellularLocation>
        <location evidence="10">Mitochondrion outer membrane</location>
        <topology evidence="10">Multi-pass membrane protein</topology>
    </subcellularLocation>
    <text evidence="10">The ERMES/MDM complex localizes to a few discrete foci (around 10 per single cell), that represent mitochondria-endoplasmic reticulum junctions. These foci are often found next to mtDNA nucleoids.</text>
</comment>
<dbReference type="Proteomes" id="UP000037136">
    <property type="component" value="Unassembled WGS sequence"/>
</dbReference>
<evidence type="ECO:0000259" key="12">
    <source>
        <dbReference type="PROSITE" id="PS51847"/>
    </source>
</evidence>
<comment type="subunit">
    <text evidence="10">Component of the ER-mitochondria encounter structure (ERMES) or MDM complex, composed of MMM1, MDM10, MDM12 and MDM34.</text>
</comment>
<keyword evidence="5 10" id="KW-1000">Mitochondrion outer membrane</keyword>
<dbReference type="PANTHER" id="PTHR28185:SF1">
    <property type="entry name" value="MITOCHONDRIAL DISTRIBUTION AND MORPHOLOGY PROTEIN 34"/>
    <property type="match status" value="1"/>
</dbReference>
<keyword evidence="7" id="KW-0446">Lipid-binding</keyword>
<dbReference type="AlphaFoldDB" id="A0A2A9PBV6"/>
<feature type="region of interest" description="Disordered" evidence="11">
    <location>
        <begin position="682"/>
        <end position="710"/>
    </location>
</feature>
<reference evidence="13 14" key="2">
    <citation type="journal article" date="2017" name="Sci. Rep.">
        <title>Ant-infecting Ophiocordyceps genomes reveal a high diversity of potential behavioral manipulation genes and a possible major role for enterotoxins.</title>
        <authorList>
            <person name="de Bekker C."/>
            <person name="Ohm R.A."/>
            <person name="Evans H.C."/>
            <person name="Brachmann A."/>
            <person name="Hughes D.P."/>
        </authorList>
    </citation>
    <scope>NUCLEOTIDE SEQUENCE [LARGE SCALE GENOMIC DNA]</scope>
    <source>
        <strain evidence="13 14">SC16a</strain>
    </source>
</reference>
<keyword evidence="3 10" id="KW-1134">Transmembrane beta strand</keyword>
<dbReference type="OrthoDB" id="17927at2759"/>
<keyword evidence="2" id="KW-0813">Transport</keyword>
<feature type="domain" description="SMP-LTD" evidence="12">
    <location>
        <begin position="158"/>
        <end position="352"/>
    </location>
</feature>
<dbReference type="STRING" id="268505.A0A2A9PBV6"/>
<dbReference type="GO" id="GO:0008289">
    <property type="term" value="F:lipid binding"/>
    <property type="evidence" value="ECO:0007669"/>
    <property type="project" value="UniProtKB-KW"/>
</dbReference>
<evidence type="ECO:0000256" key="10">
    <source>
        <dbReference type="HAMAP-Rule" id="MF_03105"/>
    </source>
</evidence>
<evidence type="ECO:0000313" key="13">
    <source>
        <dbReference type="EMBL" id="PFH58402.1"/>
    </source>
</evidence>
<feature type="compositionally biased region" description="Basic and acidic residues" evidence="11">
    <location>
        <begin position="643"/>
        <end position="655"/>
    </location>
</feature>
<feature type="compositionally biased region" description="Basic and acidic residues" evidence="11">
    <location>
        <begin position="522"/>
        <end position="531"/>
    </location>
</feature>
<keyword evidence="4 10" id="KW-0812">Transmembrane</keyword>
<dbReference type="GO" id="GO:1990456">
    <property type="term" value="P:mitochondrion-endoplasmic reticulum membrane tethering"/>
    <property type="evidence" value="ECO:0007669"/>
    <property type="project" value="TreeGrafter"/>
</dbReference>
<dbReference type="GO" id="GO:0007005">
    <property type="term" value="P:mitochondrion organization"/>
    <property type="evidence" value="ECO:0007669"/>
    <property type="project" value="InterPro"/>
</dbReference>
<dbReference type="HAMAP" id="MF_03105">
    <property type="entry name" value="Mdm34"/>
    <property type="match status" value="1"/>
</dbReference>
<feature type="compositionally biased region" description="Low complexity" evidence="11">
    <location>
        <begin position="620"/>
        <end position="632"/>
    </location>
</feature>
<name>A0A2A9PBV6_OPHUN</name>
<keyword evidence="9 10" id="KW-0472">Membrane</keyword>
<comment type="caution">
    <text evidence="13">The sequence shown here is derived from an EMBL/GenBank/DDBJ whole genome shotgun (WGS) entry which is preliminary data.</text>
</comment>
<feature type="compositionally biased region" description="Basic residues" evidence="11">
    <location>
        <begin position="511"/>
        <end position="521"/>
    </location>
</feature>
<dbReference type="CDD" id="cd21673">
    <property type="entry name" value="SMP_Mdm34"/>
    <property type="match status" value="1"/>
</dbReference>
<accession>A0A2A9PBV6</accession>
<comment type="domain">
    <text evidence="10">Lacks alpha-helical transmembrane segments, suggesting that it resides in the membrane via beta-sheet conformations similar to those predicted for other outer membrane proteins and porin.</text>
</comment>
<feature type="compositionally biased region" description="Polar residues" evidence="11">
    <location>
        <begin position="543"/>
        <end position="557"/>
    </location>
</feature>
<evidence type="ECO:0000256" key="1">
    <source>
        <dbReference type="ARBA" id="ARBA00004370"/>
    </source>
</evidence>
<comment type="function">
    <text evidence="10">Component of the ERMES/MDM complex, which serves as a molecular tether to connect the endoplasmic reticulum (ER) and mitochondria. Components of this complex are involved in the control of mitochondrial shape and protein biogenesis, and function in nonvesicular lipid trafficking between the ER and mitochondria. MDM34 is required for the interaction of the ER-resident membrane protein MMM1 and the outer mitochondrial membrane-resident beta-barrel protein MDM10.</text>
</comment>